<accession>A0ABW2AKC7</accession>
<evidence type="ECO:0008006" key="4">
    <source>
        <dbReference type="Google" id="ProtNLM"/>
    </source>
</evidence>
<evidence type="ECO:0000313" key="2">
    <source>
        <dbReference type="EMBL" id="MFC6707292.1"/>
    </source>
</evidence>
<name>A0ABW2AKC7_9MICO</name>
<dbReference type="Proteomes" id="UP001596298">
    <property type="component" value="Unassembled WGS sequence"/>
</dbReference>
<dbReference type="Gene3D" id="3.40.50.1110">
    <property type="entry name" value="SGNH hydrolase"/>
    <property type="match status" value="1"/>
</dbReference>
<comment type="caution">
    <text evidence="2">The sequence shown here is derived from an EMBL/GenBank/DDBJ whole genome shotgun (WGS) entry which is preliminary data.</text>
</comment>
<dbReference type="InterPro" id="IPR036514">
    <property type="entry name" value="SGNH_hydro_sf"/>
</dbReference>
<dbReference type="SUPFAM" id="SSF52266">
    <property type="entry name" value="SGNH hydrolase"/>
    <property type="match status" value="1"/>
</dbReference>
<keyword evidence="3" id="KW-1185">Reference proteome</keyword>
<organism evidence="2 3">
    <name type="scientific">Flexivirga alba</name>
    <dbReference type="NCBI Taxonomy" id="702742"/>
    <lineage>
        <taxon>Bacteria</taxon>
        <taxon>Bacillati</taxon>
        <taxon>Actinomycetota</taxon>
        <taxon>Actinomycetes</taxon>
        <taxon>Micrococcales</taxon>
        <taxon>Dermacoccaceae</taxon>
        <taxon>Flexivirga</taxon>
    </lineage>
</organism>
<gene>
    <name evidence="2" type="ORF">ACFQDH_19030</name>
</gene>
<protein>
    <recommendedName>
        <fullName evidence="4">SGNH domain-containing protein</fullName>
    </recommendedName>
</protein>
<evidence type="ECO:0000313" key="3">
    <source>
        <dbReference type="Proteomes" id="UP001596298"/>
    </source>
</evidence>
<dbReference type="EMBL" id="JBHSWH010000001">
    <property type="protein sequence ID" value="MFC6707292.1"/>
    <property type="molecule type" value="Genomic_DNA"/>
</dbReference>
<sequence length="120" mass="12968">MTIANIPCYNRETTTGANALPGTNPDEDAAASKAQNSPERQQAVNTVLERVAGAHPRTTLLDMRSYLCPAGTYQAQLGGVTMRPDGIHFAEAGGRAWWQHFATELESRFGPQLPVNSISQ</sequence>
<dbReference type="RefSeq" id="WP_382403963.1">
    <property type="nucleotide sequence ID" value="NZ_JBHSWH010000001.1"/>
</dbReference>
<evidence type="ECO:0000256" key="1">
    <source>
        <dbReference type="SAM" id="MobiDB-lite"/>
    </source>
</evidence>
<feature type="region of interest" description="Disordered" evidence="1">
    <location>
        <begin position="12"/>
        <end position="40"/>
    </location>
</feature>
<proteinExistence type="predicted"/>
<reference evidence="3" key="1">
    <citation type="journal article" date="2019" name="Int. J. Syst. Evol. Microbiol.">
        <title>The Global Catalogue of Microorganisms (GCM) 10K type strain sequencing project: providing services to taxonomists for standard genome sequencing and annotation.</title>
        <authorList>
            <consortium name="The Broad Institute Genomics Platform"/>
            <consortium name="The Broad Institute Genome Sequencing Center for Infectious Disease"/>
            <person name="Wu L."/>
            <person name="Ma J."/>
        </authorList>
    </citation>
    <scope>NUCLEOTIDE SEQUENCE [LARGE SCALE GENOMIC DNA]</scope>
    <source>
        <strain evidence="3">CCUG 58127</strain>
    </source>
</reference>